<dbReference type="GO" id="GO:0008080">
    <property type="term" value="F:N-acetyltransferase activity"/>
    <property type="evidence" value="ECO:0007669"/>
    <property type="project" value="InterPro"/>
</dbReference>
<feature type="compositionally biased region" description="Basic and acidic residues" evidence="2">
    <location>
        <begin position="14"/>
        <end position="24"/>
    </location>
</feature>
<dbReference type="EMBL" id="ML992520">
    <property type="protein sequence ID" value="KAF2219112.1"/>
    <property type="molecule type" value="Genomic_DNA"/>
</dbReference>
<evidence type="ECO:0000259" key="4">
    <source>
        <dbReference type="PROSITE" id="PS51186"/>
    </source>
</evidence>
<gene>
    <name evidence="5" type="ORF">BDZ85DRAFT_206664</name>
</gene>
<keyword evidence="3" id="KW-0472">Membrane</keyword>
<dbReference type="InterPro" id="IPR016181">
    <property type="entry name" value="Acyl_CoA_acyltransferase"/>
</dbReference>
<accession>A0A6A6G043</accession>
<evidence type="ECO:0000313" key="6">
    <source>
        <dbReference type="Proteomes" id="UP000799538"/>
    </source>
</evidence>
<keyword evidence="3" id="KW-1133">Transmembrane helix</keyword>
<dbReference type="OrthoDB" id="5343688at2759"/>
<feature type="transmembrane region" description="Helical" evidence="3">
    <location>
        <begin position="93"/>
        <end position="115"/>
    </location>
</feature>
<dbReference type="Pfam" id="PF00583">
    <property type="entry name" value="Acetyltransf_1"/>
    <property type="match status" value="1"/>
</dbReference>
<dbReference type="InterPro" id="IPR050769">
    <property type="entry name" value="NAT_camello-type"/>
</dbReference>
<feature type="domain" description="N-acetyltransferase" evidence="4">
    <location>
        <begin position="95"/>
        <end position="258"/>
    </location>
</feature>
<reference evidence="6" key="1">
    <citation type="journal article" date="2020" name="Stud. Mycol.">
        <title>101 Dothideomycetes genomes: A test case for predicting lifestyles and emergence of pathogens.</title>
        <authorList>
            <person name="Haridas S."/>
            <person name="Albert R."/>
            <person name="Binder M."/>
            <person name="Bloem J."/>
            <person name="LaButti K."/>
            <person name="Salamov A."/>
            <person name="Andreopoulos B."/>
            <person name="Baker S."/>
            <person name="Barry K."/>
            <person name="Bills G."/>
            <person name="Bluhm B."/>
            <person name="Cannon C."/>
            <person name="Castanera R."/>
            <person name="Culley D."/>
            <person name="Daum C."/>
            <person name="Ezra D."/>
            <person name="Gonzalez J."/>
            <person name="Henrissat B."/>
            <person name="Kuo A."/>
            <person name="Liang C."/>
            <person name="Lipzen A."/>
            <person name="Lutzoni F."/>
            <person name="Magnuson J."/>
            <person name="Mondo S."/>
            <person name="Nolan M."/>
            <person name="Ohm R."/>
            <person name="Pangilinan J."/>
            <person name="Park H.-J."/>
            <person name="Ramirez L."/>
            <person name="Alfaro M."/>
            <person name="Sun H."/>
            <person name="Tritt A."/>
            <person name="Yoshinaga Y."/>
            <person name="Zwiers L.-H."/>
            <person name="Turgeon B."/>
            <person name="Goodwin S."/>
            <person name="Spatafora J."/>
            <person name="Crous P."/>
            <person name="Grigoriev I."/>
        </authorList>
    </citation>
    <scope>NUCLEOTIDE SEQUENCE [LARGE SCALE GENOMIC DNA]</scope>
    <source>
        <strain evidence="6">CECT 20119</strain>
    </source>
</reference>
<dbReference type="PANTHER" id="PTHR13947">
    <property type="entry name" value="GNAT FAMILY N-ACETYLTRANSFERASE"/>
    <property type="match status" value="1"/>
</dbReference>
<keyword evidence="3" id="KW-0812">Transmembrane</keyword>
<proteinExistence type="predicted"/>
<evidence type="ECO:0000256" key="2">
    <source>
        <dbReference type="SAM" id="MobiDB-lite"/>
    </source>
</evidence>
<evidence type="ECO:0000256" key="3">
    <source>
        <dbReference type="SAM" id="Phobius"/>
    </source>
</evidence>
<name>A0A6A6G043_9PEZI</name>
<organism evidence="5 6">
    <name type="scientific">Elsinoe ampelina</name>
    <dbReference type="NCBI Taxonomy" id="302913"/>
    <lineage>
        <taxon>Eukaryota</taxon>
        <taxon>Fungi</taxon>
        <taxon>Dikarya</taxon>
        <taxon>Ascomycota</taxon>
        <taxon>Pezizomycotina</taxon>
        <taxon>Dothideomycetes</taxon>
        <taxon>Dothideomycetidae</taxon>
        <taxon>Myriangiales</taxon>
        <taxon>Elsinoaceae</taxon>
        <taxon>Elsinoe</taxon>
    </lineage>
</organism>
<keyword evidence="1" id="KW-0808">Transferase</keyword>
<dbReference type="SUPFAM" id="SSF55729">
    <property type="entry name" value="Acyl-CoA N-acyltransferases (Nat)"/>
    <property type="match status" value="1"/>
</dbReference>
<dbReference type="Proteomes" id="UP000799538">
    <property type="component" value="Unassembled WGS sequence"/>
</dbReference>
<dbReference type="Gene3D" id="3.40.630.30">
    <property type="match status" value="1"/>
</dbReference>
<evidence type="ECO:0000256" key="1">
    <source>
        <dbReference type="ARBA" id="ARBA00022679"/>
    </source>
</evidence>
<keyword evidence="6" id="KW-1185">Reference proteome</keyword>
<feature type="transmembrane region" description="Helical" evidence="3">
    <location>
        <begin position="65"/>
        <end position="87"/>
    </location>
</feature>
<feature type="compositionally biased region" description="Pro residues" evidence="2">
    <location>
        <begin position="1"/>
        <end position="12"/>
    </location>
</feature>
<evidence type="ECO:0000313" key="5">
    <source>
        <dbReference type="EMBL" id="KAF2219112.1"/>
    </source>
</evidence>
<sequence>MDLDAIPPPPQPRTADDPSHRPDTDPESPPQLTTYLTTSPDERLSALRLVADSVAQQRSIAARSLIFHPLCAAVFVALCGLVVKWQYRSSSDVGIVATTLAGVAMAALVSVRWACGGYIDAAERVGEGWIEGRDVWVSRYGEEIIGAVVVGWEDGGGAGRRRGSSASDNGREGRRRRAEIVAWTVRLRYRGKGIGEGLLEAVVDEARARGGEVGFAEGHANSTRVLWNMFNSPLEKKEQRAVIALQNVWESRGGKRKR</sequence>
<feature type="region of interest" description="Disordered" evidence="2">
    <location>
        <begin position="1"/>
        <end position="36"/>
    </location>
</feature>
<dbReference type="InterPro" id="IPR000182">
    <property type="entry name" value="GNAT_dom"/>
</dbReference>
<dbReference type="PROSITE" id="PS51186">
    <property type="entry name" value="GNAT"/>
    <property type="match status" value="1"/>
</dbReference>
<dbReference type="AlphaFoldDB" id="A0A6A6G043"/>
<protein>
    <recommendedName>
        <fullName evidence="4">N-acetyltransferase domain-containing protein</fullName>
    </recommendedName>
</protein>
<dbReference type="PANTHER" id="PTHR13947:SF50">
    <property type="entry name" value="ACETYLTRANSFERASE, GNAT FAMILY FAMILY"/>
    <property type="match status" value="1"/>
</dbReference>
<dbReference type="CDD" id="cd04301">
    <property type="entry name" value="NAT_SF"/>
    <property type="match status" value="1"/>
</dbReference>